<proteinExistence type="predicted"/>
<dbReference type="Proteomes" id="UP001311915">
    <property type="component" value="Unassembled WGS sequence"/>
</dbReference>
<dbReference type="AlphaFoldDB" id="A0AAV9KH38"/>
<dbReference type="PANTHER" id="PTHR46148">
    <property type="entry name" value="CHROMO DOMAIN-CONTAINING PROTEIN"/>
    <property type="match status" value="1"/>
</dbReference>
<evidence type="ECO:0000313" key="2">
    <source>
        <dbReference type="EMBL" id="KAK4712763.1"/>
    </source>
</evidence>
<accession>A0AAV9KH38</accession>
<gene>
    <name evidence="2" type="ORF">R3W88_018670</name>
</gene>
<protein>
    <recommendedName>
        <fullName evidence="1">Tf2-1-like SH3-like domain-containing protein</fullName>
    </recommendedName>
</protein>
<dbReference type="PANTHER" id="PTHR46148:SF57">
    <property type="entry name" value="OS12G0499874 PROTEIN"/>
    <property type="match status" value="1"/>
</dbReference>
<evidence type="ECO:0000259" key="1">
    <source>
        <dbReference type="Pfam" id="PF24626"/>
    </source>
</evidence>
<dbReference type="Pfam" id="PF24626">
    <property type="entry name" value="SH3_Tf2-1"/>
    <property type="match status" value="1"/>
</dbReference>
<comment type="caution">
    <text evidence="2">The sequence shown here is derived from an EMBL/GenBank/DDBJ whole genome shotgun (WGS) entry which is preliminary data.</text>
</comment>
<dbReference type="EMBL" id="JAWPEI010000010">
    <property type="protein sequence ID" value="KAK4712763.1"/>
    <property type="molecule type" value="Genomic_DNA"/>
</dbReference>
<organism evidence="2 3">
    <name type="scientific">Solanum pinnatisectum</name>
    <name type="common">tansyleaf nightshade</name>
    <dbReference type="NCBI Taxonomy" id="50273"/>
    <lineage>
        <taxon>Eukaryota</taxon>
        <taxon>Viridiplantae</taxon>
        <taxon>Streptophyta</taxon>
        <taxon>Embryophyta</taxon>
        <taxon>Tracheophyta</taxon>
        <taxon>Spermatophyta</taxon>
        <taxon>Magnoliopsida</taxon>
        <taxon>eudicotyledons</taxon>
        <taxon>Gunneridae</taxon>
        <taxon>Pentapetalae</taxon>
        <taxon>asterids</taxon>
        <taxon>lamiids</taxon>
        <taxon>Solanales</taxon>
        <taxon>Solanaceae</taxon>
        <taxon>Solanoideae</taxon>
        <taxon>Solaneae</taxon>
        <taxon>Solanum</taxon>
    </lineage>
</organism>
<keyword evidence="3" id="KW-1185">Reference proteome</keyword>
<reference evidence="2 3" key="1">
    <citation type="submission" date="2023-10" db="EMBL/GenBank/DDBJ databases">
        <title>Genome-Wide Identification Analysis in wild type Solanum Pinnatisectum Reveals Some Genes Defensing Phytophthora Infestans.</title>
        <authorList>
            <person name="Sun C."/>
        </authorList>
    </citation>
    <scope>NUCLEOTIDE SEQUENCE [LARGE SCALE GENOMIC DNA]</scope>
    <source>
        <strain evidence="2">LQN</strain>
        <tissue evidence="2">Leaf</tissue>
    </source>
</reference>
<feature type="domain" description="Tf2-1-like SH3-like" evidence="1">
    <location>
        <begin position="3"/>
        <end position="51"/>
    </location>
</feature>
<name>A0AAV9KH38_9SOLN</name>
<sequence length="128" mass="14665">MRFGRKGKLSPRYVGPYEILKHIGNVAYELNLPSELASVHPVFHVSMLKKCIGDPVSILPLEGLGVDENLSYEEVPVEILDRQVKRLRNKEVVSVEVLWRYHLVESATWEVEVDMKSHYPHLFPSTPS</sequence>
<dbReference type="InterPro" id="IPR056924">
    <property type="entry name" value="SH3_Tf2-1"/>
</dbReference>
<evidence type="ECO:0000313" key="3">
    <source>
        <dbReference type="Proteomes" id="UP001311915"/>
    </source>
</evidence>